<dbReference type="PANTHER" id="PTHR30290:SF65">
    <property type="entry name" value="MONOACYL PHOSPHATIDYLINOSITOL TETRAMANNOSIDE-BINDING PROTEIN LPQW-RELATED"/>
    <property type="match status" value="1"/>
</dbReference>
<dbReference type="Gene3D" id="3.40.190.10">
    <property type="entry name" value="Periplasmic binding protein-like II"/>
    <property type="match status" value="1"/>
</dbReference>
<feature type="signal peptide" evidence="1">
    <location>
        <begin position="1"/>
        <end position="24"/>
    </location>
</feature>
<dbReference type="InterPro" id="IPR000914">
    <property type="entry name" value="SBP_5_dom"/>
</dbReference>
<dbReference type="Pfam" id="PF00496">
    <property type="entry name" value="SBP_bac_5"/>
    <property type="match status" value="1"/>
</dbReference>
<dbReference type="InterPro" id="IPR030678">
    <property type="entry name" value="Peptide/Ni-bd"/>
</dbReference>
<organism evidence="3 4">
    <name type="scientific">Rothia kristinae</name>
    <dbReference type="NCBI Taxonomy" id="37923"/>
    <lineage>
        <taxon>Bacteria</taxon>
        <taxon>Bacillati</taxon>
        <taxon>Actinomycetota</taxon>
        <taxon>Actinomycetes</taxon>
        <taxon>Micrococcales</taxon>
        <taxon>Micrococcaceae</taxon>
        <taxon>Rothia</taxon>
    </lineage>
</organism>
<feature type="chain" id="PRO_5012368061" description="Solute-binding protein family 5 domain-containing protein" evidence="1">
    <location>
        <begin position="25"/>
        <end position="578"/>
    </location>
</feature>
<evidence type="ECO:0000313" key="3">
    <source>
        <dbReference type="EMBL" id="OIJ36388.1"/>
    </source>
</evidence>
<sequence>MRFSRISKALGVAAVSALALSACASTDNGGDDGDSGSTKSISVAELNTFSSLNTGSSSGNTDINNKIATATHNGFYSITDQLEVKHNDDFGSFEKVSDDPLKVKYTVNEDEQWSDGNKIDKADLLLAWASQSGHFNGEGENGEQFFDYAGDSEGLGLTDMPEFSDDGRTMTLTYSKPYIDWETAFDVGLPAHVVAKKAGISEEDLVNTLTSAKPGEKNEQLSKIADAWNTGFDTTKMPDDKDLLVASGPYKIKDIVENQSVTLEKNDKYTGDAPKIDEITMRSIGDANGQLQALNNGEVQVISPQANVDTIQQLKDADGVKTLTGDQLLYDHVDLNFNSDVFKDENTRKAFLLTIPRQSIVDKLMKPMNSDAEVLNSQVYVNSQDEYKEAVEKNDSSEFPSSDMDANISQAKELLGGKTPTVRLLYNSGNKARADVFQMIQESAKKAGFNVEDLGAADWSKKLPGGDYDASLFGWTSSGVGHSAFGQIFADGGGGNYNGYNNEDVNKKADEIRTTVGDDDKVKDLAIGIDKDLFDDSYGLPLFQQAGVVGMKDNVENVTFNPGSSQVWWNVEKWDIKN</sequence>
<gene>
    <name evidence="3" type="ORF">BK826_02880</name>
</gene>
<dbReference type="GO" id="GO:0043190">
    <property type="term" value="C:ATP-binding cassette (ABC) transporter complex"/>
    <property type="evidence" value="ECO:0007669"/>
    <property type="project" value="InterPro"/>
</dbReference>
<dbReference type="PANTHER" id="PTHR30290">
    <property type="entry name" value="PERIPLASMIC BINDING COMPONENT OF ABC TRANSPORTER"/>
    <property type="match status" value="1"/>
</dbReference>
<dbReference type="GO" id="GO:0042597">
    <property type="term" value="C:periplasmic space"/>
    <property type="evidence" value="ECO:0007669"/>
    <property type="project" value="UniProtKB-ARBA"/>
</dbReference>
<dbReference type="PIRSF" id="PIRSF002741">
    <property type="entry name" value="MppA"/>
    <property type="match status" value="1"/>
</dbReference>
<dbReference type="Proteomes" id="UP000179540">
    <property type="component" value="Unassembled WGS sequence"/>
</dbReference>
<proteinExistence type="predicted"/>
<comment type="caution">
    <text evidence="3">The sequence shown here is derived from an EMBL/GenBank/DDBJ whole genome shotgun (WGS) entry which is preliminary data.</text>
</comment>
<accession>A0A1S2N1X4</accession>
<dbReference type="CDD" id="cd08501">
    <property type="entry name" value="PBP2_Lpqw"/>
    <property type="match status" value="1"/>
</dbReference>
<dbReference type="Gene3D" id="3.90.76.10">
    <property type="entry name" value="Dipeptide-binding Protein, Domain 1"/>
    <property type="match status" value="1"/>
</dbReference>
<dbReference type="OrthoDB" id="7888869at2"/>
<reference evidence="3 4" key="1">
    <citation type="submission" date="2016-10" db="EMBL/GenBank/DDBJ databases">
        <title>Draft genome sequence of strain LCT isolated from the Shenzhou X spacecraft of China.</title>
        <authorList>
            <person name="Huang B."/>
        </authorList>
    </citation>
    <scope>NUCLEOTIDE SEQUENCE [LARGE SCALE GENOMIC DNA]</scope>
    <source>
        <strain evidence="3 4">LCT-H5</strain>
    </source>
</reference>
<evidence type="ECO:0000256" key="1">
    <source>
        <dbReference type="SAM" id="SignalP"/>
    </source>
</evidence>
<dbReference type="AlphaFoldDB" id="A0A1S2N1X4"/>
<dbReference type="GO" id="GO:0015833">
    <property type="term" value="P:peptide transport"/>
    <property type="evidence" value="ECO:0007669"/>
    <property type="project" value="TreeGrafter"/>
</dbReference>
<keyword evidence="1" id="KW-0732">Signal</keyword>
<dbReference type="GO" id="GO:1904680">
    <property type="term" value="F:peptide transmembrane transporter activity"/>
    <property type="evidence" value="ECO:0007669"/>
    <property type="project" value="TreeGrafter"/>
</dbReference>
<dbReference type="PROSITE" id="PS51257">
    <property type="entry name" value="PROKAR_LIPOPROTEIN"/>
    <property type="match status" value="1"/>
</dbReference>
<dbReference type="Gene3D" id="3.10.105.10">
    <property type="entry name" value="Dipeptide-binding Protein, Domain 3"/>
    <property type="match status" value="1"/>
</dbReference>
<dbReference type="SUPFAM" id="SSF53850">
    <property type="entry name" value="Periplasmic binding protein-like II"/>
    <property type="match status" value="1"/>
</dbReference>
<evidence type="ECO:0000259" key="2">
    <source>
        <dbReference type="Pfam" id="PF00496"/>
    </source>
</evidence>
<evidence type="ECO:0000313" key="4">
    <source>
        <dbReference type="Proteomes" id="UP000179540"/>
    </source>
</evidence>
<dbReference type="InterPro" id="IPR039424">
    <property type="entry name" value="SBP_5"/>
</dbReference>
<feature type="domain" description="Solute-binding protein family 5" evidence="2">
    <location>
        <begin position="94"/>
        <end position="495"/>
    </location>
</feature>
<dbReference type="EMBL" id="MODZ01000003">
    <property type="protein sequence ID" value="OIJ36388.1"/>
    <property type="molecule type" value="Genomic_DNA"/>
</dbReference>
<dbReference type="RefSeq" id="WP_075514305.1">
    <property type="nucleotide sequence ID" value="NZ_MODZ01000003.1"/>
</dbReference>
<name>A0A1S2N1X4_9MICC</name>
<protein>
    <recommendedName>
        <fullName evidence="2">Solute-binding protein family 5 domain-containing protein</fullName>
    </recommendedName>
</protein>